<dbReference type="GO" id="GO:0002161">
    <property type="term" value="F:aminoacyl-tRNA deacylase activity"/>
    <property type="evidence" value="ECO:0007669"/>
    <property type="project" value="InterPro"/>
</dbReference>
<dbReference type="InterPro" id="IPR007214">
    <property type="entry name" value="YbaK/aa-tRNA-synth-assoc-dom"/>
</dbReference>
<evidence type="ECO:0000256" key="1">
    <source>
        <dbReference type="ARBA" id="ARBA00009798"/>
    </source>
</evidence>
<evidence type="ECO:0000256" key="2">
    <source>
        <dbReference type="ARBA" id="ARBA00022917"/>
    </source>
</evidence>
<evidence type="ECO:0000256" key="3">
    <source>
        <dbReference type="ARBA" id="ARBA00023239"/>
    </source>
</evidence>
<dbReference type="RefSeq" id="WP_271634155.1">
    <property type="nucleotide sequence ID" value="NZ_CP094970.1"/>
</dbReference>
<protein>
    <recommendedName>
        <fullName evidence="4">Cys-tRNA(Pro)/Cys-tRNA(Cys) deacylase</fullName>
        <ecNumber evidence="4">4.2.-.-</ecNumber>
    </recommendedName>
</protein>
<evidence type="ECO:0000256" key="4">
    <source>
        <dbReference type="PIRNR" id="PIRNR006181"/>
    </source>
</evidence>
<dbReference type="EC" id="4.2.-.-" evidence="4"/>
<dbReference type="InterPro" id="IPR004369">
    <property type="entry name" value="Prolyl-tRNA_editing_YbaK/EbsC"/>
</dbReference>
<dbReference type="NCBIfam" id="TIGR00011">
    <property type="entry name" value="YbaK_EbsC"/>
    <property type="match status" value="1"/>
</dbReference>
<evidence type="ECO:0000259" key="5">
    <source>
        <dbReference type="Pfam" id="PF04073"/>
    </source>
</evidence>
<name>A0AA46YK52_9ACTN</name>
<dbReference type="PANTHER" id="PTHR30411:SF0">
    <property type="entry name" value="CYS-TRNA(PRO)_CYS-TRNA(CYS) DEACYLASE YBAK"/>
    <property type="match status" value="1"/>
</dbReference>
<keyword evidence="7" id="KW-1185">Reference proteome</keyword>
<dbReference type="CDD" id="cd00002">
    <property type="entry name" value="YbaK_deacylase"/>
    <property type="match status" value="1"/>
</dbReference>
<dbReference type="SUPFAM" id="SSF55826">
    <property type="entry name" value="YbaK/ProRS associated domain"/>
    <property type="match status" value="1"/>
</dbReference>
<keyword evidence="2 4" id="KW-0648">Protein biosynthesis</keyword>
<dbReference type="InterPro" id="IPR036754">
    <property type="entry name" value="YbaK/aa-tRNA-synt-asso_dom_sf"/>
</dbReference>
<dbReference type="EMBL" id="CP094970">
    <property type="protein sequence ID" value="UYM05340.1"/>
    <property type="molecule type" value="Genomic_DNA"/>
</dbReference>
<organism evidence="6 7">
    <name type="scientific">Solicola gregarius</name>
    <dbReference type="NCBI Taxonomy" id="2908642"/>
    <lineage>
        <taxon>Bacteria</taxon>
        <taxon>Bacillati</taxon>
        <taxon>Actinomycetota</taxon>
        <taxon>Actinomycetes</taxon>
        <taxon>Propionibacteriales</taxon>
        <taxon>Nocardioidaceae</taxon>
        <taxon>Solicola</taxon>
    </lineage>
</organism>
<comment type="similarity">
    <text evidence="1 4">Belongs to the prolyl-tRNA editing family. YbaK/EbsC subfamily.</text>
</comment>
<evidence type="ECO:0000313" key="6">
    <source>
        <dbReference type="EMBL" id="UYM05340.1"/>
    </source>
</evidence>
<feature type="domain" description="YbaK/aminoacyl-tRNA synthetase-associated" evidence="5">
    <location>
        <begin position="38"/>
        <end position="151"/>
    </location>
</feature>
<reference evidence="6" key="1">
    <citation type="submission" date="2022-01" db="EMBL/GenBank/DDBJ databases">
        <title>Nocardioidaceae gen. sp. A5X3R13.</title>
        <authorList>
            <person name="Lopez Marin M.A."/>
            <person name="Uhlik O."/>
        </authorList>
    </citation>
    <scope>NUCLEOTIDE SEQUENCE</scope>
    <source>
        <strain evidence="6">A5X3R13</strain>
    </source>
</reference>
<sequence>MARRNKAQGSTPATTALARLDISFVTHAYDHDPAAESYGREAAEALGVDAERIFKTLLATLDGSLVVGIVPVLRSLDLKSLARAAGGRKAAMADPAGAERATGYVVGGISPIGQRRRLRTLLDESAAQHAAILVSGGRRGFDIELAPDDLLAATSGMLASIAR</sequence>
<dbReference type="Gene3D" id="3.90.960.10">
    <property type="entry name" value="YbaK/aminoacyl-tRNA synthetase-associated domain"/>
    <property type="match status" value="1"/>
</dbReference>
<dbReference type="Proteomes" id="UP001164390">
    <property type="component" value="Chromosome"/>
</dbReference>
<dbReference type="KEGG" id="sgrg:L0C25_22980"/>
<dbReference type="AlphaFoldDB" id="A0AA46YK52"/>
<keyword evidence="3 4" id="KW-0456">Lyase</keyword>
<proteinExistence type="inferred from homology"/>
<dbReference type="GO" id="GO:0016829">
    <property type="term" value="F:lyase activity"/>
    <property type="evidence" value="ECO:0007669"/>
    <property type="project" value="UniProtKB-KW"/>
</dbReference>
<dbReference type="PIRSF" id="PIRSF006181">
    <property type="entry name" value="EbsC_YbaK"/>
    <property type="match status" value="1"/>
</dbReference>
<dbReference type="GO" id="GO:0006412">
    <property type="term" value="P:translation"/>
    <property type="evidence" value="ECO:0007669"/>
    <property type="project" value="UniProtKB-KW"/>
</dbReference>
<gene>
    <name evidence="6" type="primary">ybaK</name>
    <name evidence="6" type="ORF">L0C25_22980</name>
</gene>
<dbReference type="PANTHER" id="PTHR30411">
    <property type="entry name" value="CYTOPLASMIC PROTEIN"/>
    <property type="match status" value="1"/>
</dbReference>
<dbReference type="Pfam" id="PF04073">
    <property type="entry name" value="tRNA_edit"/>
    <property type="match status" value="1"/>
</dbReference>
<evidence type="ECO:0000313" key="7">
    <source>
        <dbReference type="Proteomes" id="UP001164390"/>
    </source>
</evidence>
<accession>A0AA46YK52</accession>